<gene>
    <name evidence="1" type="ORF">MARIT_2230</name>
</gene>
<proteinExistence type="predicted"/>
<dbReference type="OrthoDB" id="1441936at2"/>
<sequence length="197" mass="22537">MKNLIFIMICLFITNLYSQEKKRKSTPFHTVDLSFSIPNQTRYDSSLLDPNGAYLRDYDIELRKAATYGVTYTYNYPLLNRLYLGVVGGYSNHISPKISNIKLGGILRYKFIDALNPANFYLLVARNISLNEYFKNGFGNIRVGMSFSVLDKKNYNLMLGGFWDYSSGETKKPIIDPNEGKGFIFLKSYGISFGVQF</sequence>
<dbReference type="EMBL" id="LT634361">
    <property type="protein sequence ID" value="SFZ83796.1"/>
    <property type="molecule type" value="Genomic_DNA"/>
</dbReference>
<dbReference type="STRING" id="1349785.GCA_000509405_01747"/>
<evidence type="ECO:0000313" key="2">
    <source>
        <dbReference type="Proteomes" id="UP000231564"/>
    </source>
</evidence>
<reference evidence="1 2" key="1">
    <citation type="submission" date="2016-11" db="EMBL/GenBank/DDBJ databases">
        <authorList>
            <person name="Jaros S."/>
            <person name="Januszkiewicz K."/>
            <person name="Wedrychowicz H."/>
        </authorList>
    </citation>
    <scope>NUCLEOTIDE SEQUENCE [LARGE SCALE GENOMIC DNA]</scope>
    <source>
        <strain evidence="1">NCIMB 2154T</strain>
    </source>
</reference>
<evidence type="ECO:0008006" key="3">
    <source>
        <dbReference type="Google" id="ProtNLM"/>
    </source>
</evidence>
<name>A0A2H1EC02_9FLAO</name>
<dbReference type="Proteomes" id="UP000231564">
    <property type="component" value="Chromosome MARIT"/>
</dbReference>
<dbReference type="RefSeq" id="WP_157926252.1">
    <property type="nucleotide sequence ID" value="NZ_BAUG01000014.1"/>
</dbReference>
<dbReference type="GeneID" id="47723712"/>
<dbReference type="AlphaFoldDB" id="A0A2H1EC02"/>
<keyword evidence="2" id="KW-1185">Reference proteome</keyword>
<dbReference type="KEGG" id="tmar:MARIT_2230"/>
<accession>A0A2H1EC02</accession>
<protein>
    <recommendedName>
        <fullName evidence="3">DUF3575 domain-containing protein</fullName>
    </recommendedName>
</protein>
<evidence type="ECO:0000313" key="1">
    <source>
        <dbReference type="EMBL" id="SFZ83796.1"/>
    </source>
</evidence>
<organism evidence="1 2">
    <name type="scientific">Tenacibaculum maritimum NCIMB 2154</name>
    <dbReference type="NCBI Taxonomy" id="1349785"/>
    <lineage>
        <taxon>Bacteria</taxon>
        <taxon>Pseudomonadati</taxon>
        <taxon>Bacteroidota</taxon>
        <taxon>Flavobacteriia</taxon>
        <taxon>Flavobacteriales</taxon>
        <taxon>Flavobacteriaceae</taxon>
        <taxon>Tenacibaculum</taxon>
    </lineage>
</organism>